<proteinExistence type="predicted"/>
<gene>
    <name evidence="1" type="ORF">EPI11_07855</name>
</gene>
<dbReference type="InterPro" id="IPR009279">
    <property type="entry name" value="Portal_Mu"/>
</dbReference>
<protein>
    <submittedName>
        <fullName evidence="1">DUF935 family protein</fullName>
    </submittedName>
</protein>
<evidence type="ECO:0000313" key="1">
    <source>
        <dbReference type="EMBL" id="RWX00927.1"/>
    </source>
</evidence>
<sequence>MSRRKINAARKNIVLAAAKTGGQTTAPKLSGTISPKSISRTRQDILSWNMALNQARTAENPKFYALQLLYNEIVNDALLSSQLENRRLKSLSTPFIFNDLKGTLIEDLTALLQNQTWIADLNRHIVNSRFYGHSLIEFTYVNGMLKTNLIPRTNVDPVNGRVYPDYADDKFVEYRKMAEYGSWIIEFGDSTNLGLLNTCVPHVLMKRFAQSCWSELCEIYGIPPRVMKTNTHDTNMLRRGEKMMKDMGAASWFIIDSSEDFQFAQGVSTNGDVYKNLIGLCNNEMSLTVSGVVIGQDTVNGNRSKEQASQSMLQDLVDSDLTLLEQYWNSTVIPSLVQIYTEIKGDVVYGYPKAEDLDKLWKMVKEAWTQYDVPAEWVTDTFGIPVEPKKQVPANTGLNFGADFFV</sequence>
<evidence type="ECO:0000313" key="2">
    <source>
        <dbReference type="Proteomes" id="UP000287527"/>
    </source>
</evidence>
<organism evidence="1 2">
    <name type="scientific">Flavobacterium cerinum</name>
    <dbReference type="NCBI Taxonomy" id="2502784"/>
    <lineage>
        <taxon>Bacteria</taxon>
        <taxon>Pseudomonadati</taxon>
        <taxon>Bacteroidota</taxon>
        <taxon>Flavobacteriia</taxon>
        <taxon>Flavobacteriales</taxon>
        <taxon>Flavobacteriaceae</taxon>
        <taxon>Flavobacterium</taxon>
    </lineage>
</organism>
<accession>A0A3S3QLI7</accession>
<dbReference type="EMBL" id="SBII01000004">
    <property type="protein sequence ID" value="RWX00927.1"/>
    <property type="molecule type" value="Genomic_DNA"/>
</dbReference>
<dbReference type="Pfam" id="PF06074">
    <property type="entry name" value="Portal_Mu"/>
    <property type="match status" value="1"/>
</dbReference>
<dbReference type="AlphaFoldDB" id="A0A3S3QLI7"/>
<keyword evidence="2" id="KW-1185">Reference proteome</keyword>
<dbReference type="Proteomes" id="UP000287527">
    <property type="component" value="Unassembled WGS sequence"/>
</dbReference>
<reference evidence="1 2" key="1">
    <citation type="submission" date="2019-01" db="EMBL/GenBank/DDBJ databases">
        <title>Flavobacterium sp. nov.,isolated from freshwater.</title>
        <authorList>
            <person name="Zhang R."/>
            <person name="Du Z.-J."/>
        </authorList>
    </citation>
    <scope>NUCLEOTIDE SEQUENCE [LARGE SCALE GENOMIC DNA]</scope>
    <source>
        <strain evidence="1 2">1E403</strain>
    </source>
</reference>
<name>A0A3S3QLI7_9FLAO</name>
<dbReference type="OrthoDB" id="9797300at2"/>
<comment type="caution">
    <text evidence="1">The sequence shown here is derived from an EMBL/GenBank/DDBJ whole genome shotgun (WGS) entry which is preliminary data.</text>
</comment>
<dbReference type="RefSeq" id="WP_128389409.1">
    <property type="nucleotide sequence ID" value="NZ_SBII01000004.1"/>
</dbReference>